<reference evidence="4 5" key="1">
    <citation type="submission" date="2019-11" db="EMBL/GenBank/DDBJ databases">
        <title>Genome sequences of 17 halophilic strains isolated from different environments.</title>
        <authorList>
            <person name="Furrow R.E."/>
        </authorList>
    </citation>
    <scope>NUCLEOTIDE SEQUENCE [LARGE SCALE GENOMIC DNA]</scope>
    <source>
        <strain evidence="4 5">22506_14_FS</strain>
    </source>
</reference>
<dbReference type="PANTHER" id="PTHR42901">
    <property type="entry name" value="ALCOHOL DEHYDROGENASE"/>
    <property type="match status" value="1"/>
</dbReference>
<dbReference type="Gene3D" id="3.40.50.720">
    <property type="entry name" value="NAD(P)-binding Rossmann-like Domain"/>
    <property type="match status" value="1"/>
</dbReference>
<comment type="similarity">
    <text evidence="1 3">Belongs to the short-chain dehydrogenases/reductases (SDR) family.</text>
</comment>
<dbReference type="EMBL" id="WMEY01000006">
    <property type="protein sequence ID" value="MYL65340.1"/>
    <property type="molecule type" value="Genomic_DNA"/>
</dbReference>
<dbReference type="AlphaFoldDB" id="A0A845F3H2"/>
<dbReference type="PRINTS" id="PR00080">
    <property type="entry name" value="SDRFAMILY"/>
</dbReference>
<dbReference type="GO" id="GO:0016491">
    <property type="term" value="F:oxidoreductase activity"/>
    <property type="evidence" value="ECO:0007669"/>
    <property type="project" value="UniProtKB-KW"/>
</dbReference>
<evidence type="ECO:0000313" key="5">
    <source>
        <dbReference type="Proteomes" id="UP000447833"/>
    </source>
</evidence>
<accession>A0A845F3H2</accession>
<organism evidence="4 5">
    <name type="scientific">Guptibacillus hwajinpoensis</name>
    <dbReference type="NCBI Taxonomy" id="208199"/>
    <lineage>
        <taxon>Bacteria</taxon>
        <taxon>Bacillati</taxon>
        <taxon>Bacillota</taxon>
        <taxon>Bacilli</taxon>
        <taxon>Bacillales</taxon>
        <taxon>Guptibacillaceae</taxon>
        <taxon>Guptibacillus</taxon>
    </lineage>
</organism>
<name>A0A845F3H2_9BACL</name>
<keyword evidence="2" id="KW-0560">Oxidoreductase</keyword>
<dbReference type="Proteomes" id="UP000447833">
    <property type="component" value="Unassembled WGS sequence"/>
</dbReference>
<dbReference type="CDD" id="cd05233">
    <property type="entry name" value="SDR_c"/>
    <property type="match status" value="1"/>
</dbReference>
<proteinExistence type="inferred from homology"/>
<dbReference type="PRINTS" id="PR00081">
    <property type="entry name" value="GDHRDH"/>
</dbReference>
<protein>
    <submittedName>
        <fullName evidence="4">SDR family NAD(P)-dependent oxidoreductase</fullName>
    </submittedName>
</protein>
<gene>
    <name evidence="4" type="ORF">GLW07_18435</name>
</gene>
<comment type="caution">
    <text evidence="4">The sequence shown here is derived from an EMBL/GenBank/DDBJ whole genome shotgun (WGS) entry which is preliminary data.</text>
</comment>
<dbReference type="Pfam" id="PF00106">
    <property type="entry name" value="adh_short"/>
    <property type="match status" value="1"/>
</dbReference>
<dbReference type="PANTHER" id="PTHR42901:SF1">
    <property type="entry name" value="ALCOHOL DEHYDROGENASE"/>
    <property type="match status" value="1"/>
</dbReference>
<evidence type="ECO:0000256" key="2">
    <source>
        <dbReference type="ARBA" id="ARBA00023002"/>
    </source>
</evidence>
<sequence>MKTILITGAGSGLGAELAKRWAKEGHRMVLVGRTKEKLTSICQHIEKENATCLSYQCDITNPDDLAHLTKKLKEDHLSIDLLVNNAGIGTFGSLEEMTISDIHHVIDTNVKGTIFTTQAFMPILKERKGRIMNIISTAGLKGKKHESVYVASKYAVRGFTESLWKELEGTGVSATAVYMGGMNTPFWSHSNHISDPTRLKSALEKAKQIIEEDKGQKEIFIDR</sequence>
<evidence type="ECO:0000256" key="3">
    <source>
        <dbReference type="RuleBase" id="RU000363"/>
    </source>
</evidence>
<dbReference type="InterPro" id="IPR002347">
    <property type="entry name" value="SDR_fam"/>
</dbReference>
<dbReference type="InterPro" id="IPR036291">
    <property type="entry name" value="NAD(P)-bd_dom_sf"/>
</dbReference>
<dbReference type="SUPFAM" id="SSF51735">
    <property type="entry name" value="NAD(P)-binding Rossmann-fold domains"/>
    <property type="match status" value="1"/>
</dbReference>
<evidence type="ECO:0000313" key="4">
    <source>
        <dbReference type="EMBL" id="MYL65340.1"/>
    </source>
</evidence>
<dbReference type="RefSeq" id="WP_160920679.1">
    <property type="nucleotide sequence ID" value="NZ_WMEY01000006.1"/>
</dbReference>
<evidence type="ECO:0000256" key="1">
    <source>
        <dbReference type="ARBA" id="ARBA00006484"/>
    </source>
</evidence>